<comment type="caution">
    <text evidence="3">The sequence shown here is derived from an EMBL/GenBank/DDBJ whole genome shotgun (WGS) entry which is preliminary data.</text>
</comment>
<feature type="transmembrane region" description="Helical" evidence="1">
    <location>
        <begin position="6"/>
        <end position="25"/>
    </location>
</feature>
<gene>
    <name evidence="3" type="ORF">JAO75_15620</name>
</gene>
<keyword evidence="1" id="KW-0472">Membrane</keyword>
<dbReference type="EMBL" id="JAELXT010000017">
    <property type="protein sequence ID" value="MBJ6126837.1"/>
    <property type="molecule type" value="Genomic_DNA"/>
</dbReference>
<dbReference type="Proteomes" id="UP000620670">
    <property type="component" value="Unassembled WGS sequence"/>
</dbReference>
<sequence length="137" mass="15137">MFDFAAWRVFWIVLGFIGVGAALTFSPSRNALDHYTFELVDREVKHGSGTTILVRLVDERTGKVVPDATLFISRLDMSPHGMGAMEAPLEPLPDTLPGYYRFETDLSMVGGWALTLAAKLPGEADPIHHRLVLQAIQ</sequence>
<feature type="domain" description="YtkA-like" evidence="2">
    <location>
        <begin position="31"/>
        <end position="116"/>
    </location>
</feature>
<evidence type="ECO:0000256" key="1">
    <source>
        <dbReference type="SAM" id="Phobius"/>
    </source>
</evidence>
<accession>A0ABS0Y3F5</accession>
<evidence type="ECO:0000313" key="4">
    <source>
        <dbReference type="Proteomes" id="UP000620670"/>
    </source>
</evidence>
<dbReference type="Pfam" id="PF13115">
    <property type="entry name" value="YtkA"/>
    <property type="match status" value="1"/>
</dbReference>
<keyword evidence="1" id="KW-0812">Transmembrane</keyword>
<keyword evidence="1" id="KW-1133">Transmembrane helix</keyword>
<protein>
    <submittedName>
        <fullName evidence="3">FixH family protein</fullName>
    </submittedName>
</protein>
<keyword evidence="4" id="KW-1185">Reference proteome</keyword>
<evidence type="ECO:0000259" key="2">
    <source>
        <dbReference type="Pfam" id="PF13115"/>
    </source>
</evidence>
<dbReference type="RefSeq" id="WP_199050064.1">
    <property type="nucleotide sequence ID" value="NZ_JAELXT010000017.1"/>
</dbReference>
<organism evidence="3 4">
    <name type="scientific">Microvirga splendida</name>
    <dbReference type="NCBI Taxonomy" id="2795727"/>
    <lineage>
        <taxon>Bacteria</taxon>
        <taxon>Pseudomonadati</taxon>
        <taxon>Pseudomonadota</taxon>
        <taxon>Alphaproteobacteria</taxon>
        <taxon>Hyphomicrobiales</taxon>
        <taxon>Methylobacteriaceae</taxon>
        <taxon>Microvirga</taxon>
    </lineage>
</organism>
<reference evidence="4" key="1">
    <citation type="submission" date="2020-12" db="EMBL/GenBank/DDBJ databases">
        <title>Hymenobacter sp.</title>
        <authorList>
            <person name="Kim M.K."/>
        </authorList>
    </citation>
    <scope>NUCLEOTIDE SEQUENCE [LARGE SCALE GENOMIC DNA]</scope>
    <source>
        <strain evidence="4">BT325</strain>
    </source>
</reference>
<evidence type="ECO:0000313" key="3">
    <source>
        <dbReference type="EMBL" id="MBJ6126837.1"/>
    </source>
</evidence>
<proteinExistence type="predicted"/>
<dbReference type="InterPro" id="IPR032693">
    <property type="entry name" value="YtkA-like_dom"/>
</dbReference>
<name>A0ABS0Y3F5_9HYPH</name>